<keyword evidence="2" id="KW-1185">Reference proteome</keyword>
<reference evidence="1" key="1">
    <citation type="journal article" date="2023" name="Mol. Phylogenet. Evol.">
        <title>Genome-scale phylogeny and comparative genomics of the fungal order Sordariales.</title>
        <authorList>
            <person name="Hensen N."/>
            <person name="Bonometti L."/>
            <person name="Westerberg I."/>
            <person name="Brannstrom I.O."/>
            <person name="Guillou S."/>
            <person name="Cros-Aarteil S."/>
            <person name="Calhoun S."/>
            <person name="Haridas S."/>
            <person name="Kuo A."/>
            <person name="Mondo S."/>
            <person name="Pangilinan J."/>
            <person name="Riley R."/>
            <person name="LaButti K."/>
            <person name="Andreopoulos B."/>
            <person name="Lipzen A."/>
            <person name="Chen C."/>
            <person name="Yan M."/>
            <person name="Daum C."/>
            <person name="Ng V."/>
            <person name="Clum A."/>
            <person name="Steindorff A."/>
            <person name="Ohm R.A."/>
            <person name="Martin F."/>
            <person name="Silar P."/>
            <person name="Natvig D.O."/>
            <person name="Lalanne C."/>
            <person name="Gautier V."/>
            <person name="Ament-Velasquez S.L."/>
            <person name="Kruys A."/>
            <person name="Hutchinson M.I."/>
            <person name="Powell A.J."/>
            <person name="Barry K."/>
            <person name="Miller A.N."/>
            <person name="Grigoriev I.V."/>
            <person name="Debuchy R."/>
            <person name="Gladieux P."/>
            <person name="Hiltunen Thoren M."/>
            <person name="Johannesson H."/>
        </authorList>
    </citation>
    <scope>NUCLEOTIDE SEQUENCE</scope>
    <source>
        <strain evidence="1">CBS 731.68</strain>
    </source>
</reference>
<evidence type="ECO:0000313" key="1">
    <source>
        <dbReference type="EMBL" id="KAK4118574.1"/>
    </source>
</evidence>
<reference evidence="1" key="2">
    <citation type="submission" date="2023-05" db="EMBL/GenBank/DDBJ databases">
        <authorList>
            <consortium name="Lawrence Berkeley National Laboratory"/>
            <person name="Steindorff A."/>
            <person name="Hensen N."/>
            <person name="Bonometti L."/>
            <person name="Westerberg I."/>
            <person name="Brannstrom I.O."/>
            <person name="Guillou S."/>
            <person name="Cros-Aarteil S."/>
            <person name="Calhoun S."/>
            <person name="Haridas S."/>
            <person name="Kuo A."/>
            <person name="Mondo S."/>
            <person name="Pangilinan J."/>
            <person name="Riley R."/>
            <person name="Labutti K."/>
            <person name="Andreopoulos B."/>
            <person name="Lipzen A."/>
            <person name="Chen C."/>
            <person name="Yanf M."/>
            <person name="Daum C."/>
            <person name="Ng V."/>
            <person name="Clum A."/>
            <person name="Ohm R."/>
            <person name="Martin F."/>
            <person name="Silar P."/>
            <person name="Natvig D."/>
            <person name="Lalanne C."/>
            <person name="Gautier V."/>
            <person name="Ament-Velasquez S.L."/>
            <person name="Kruys A."/>
            <person name="Hutchinson M.I."/>
            <person name="Powell A.J."/>
            <person name="Barry K."/>
            <person name="Miller A.N."/>
            <person name="Grigoriev I.V."/>
            <person name="Debuchy R."/>
            <person name="Gladieux P."/>
            <person name="Thoren M.H."/>
            <person name="Johannesson H."/>
        </authorList>
    </citation>
    <scope>NUCLEOTIDE SEQUENCE</scope>
    <source>
        <strain evidence="1">CBS 731.68</strain>
    </source>
</reference>
<name>A0AAN6TQ17_9PEZI</name>
<dbReference type="EMBL" id="MU853264">
    <property type="protein sequence ID" value="KAK4118574.1"/>
    <property type="molecule type" value="Genomic_DNA"/>
</dbReference>
<dbReference type="RefSeq" id="XP_062642347.1">
    <property type="nucleotide sequence ID" value="XM_062787032.1"/>
</dbReference>
<comment type="caution">
    <text evidence="1">The sequence shown here is derived from an EMBL/GenBank/DDBJ whole genome shotgun (WGS) entry which is preliminary data.</text>
</comment>
<dbReference type="AlphaFoldDB" id="A0AAN6TQ17"/>
<dbReference type="GeneID" id="87823802"/>
<sequence>MLIGRLVFVARDTPNSVPGEELLKIPILAALSLAVHKLGRPGPSESTAEVAPQQLDTVPLPREDAGVVLDIERLQDQQGICVCDVLSTGAWCLQAVPWDQNGIVPLIRRVSYCVSV</sequence>
<accession>A0AAN6TQ17</accession>
<proteinExistence type="predicted"/>
<dbReference type="Proteomes" id="UP001302602">
    <property type="component" value="Unassembled WGS sequence"/>
</dbReference>
<gene>
    <name evidence="1" type="ORF">N657DRAFT_369624</name>
</gene>
<organism evidence="1 2">
    <name type="scientific">Parathielavia appendiculata</name>
    <dbReference type="NCBI Taxonomy" id="2587402"/>
    <lineage>
        <taxon>Eukaryota</taxon>
        <taxon>Fungi</taxon>
        <taxon>Dikarya</taxon>
        <taxon>Ascomycota</taxon>
        <taxon>Pezizomycotina</taxon>
        <taxon>Sordariomycetes</taxon>
        <taxon>Sordariomycetidae</taxon>
        <taxon>Sordariales</taxon>
        <taxon>Chaetomiaceae</taxon>
        <taxon>Parathielavia</taxon>
    </lineage>
</organism>
<evidence type="ECO:0000313" key="2">
    <source>
        <dbReference type="Proteomes" id="UP001302602"/>
    </source>
</evidence>
<protein>
    <submittedName>
        <fullName evidence="1">Uncharacterized protein</fullName>
    </submittedName>
</protein>